<sequence length="101" mass="10713">ELTDATFGSEVLEAKGVVLVDLWAPWCGPCLKLTPTLESLSVEVAGRARVVKVNVDNCQSTASSLGVSSIPTVVLFKDGKEVTRIVGCHPKDAYLKAIENA</sequence>
<keyword evidence="3" id="KW-0249">Electron transport</keyword>
<dbReference type="FunFam" id="3.40.30.10:FF:000001">
    <property type="entry name" value="Thioredoxin"/>
    <property type="match status" value="1"/>
</dbReference>
<evidence type="ECO:0000256" key="3">
    <source>
        <dbReference type="ARBA" id="ARBA00022982"/>
    </source>
</evidence>
<dbReference type="PANTHER" id="PTHR45663:SF11">
    <property type="entry name" value="GEO12009P1"/>
    <property type="match status" value="1"/>
</dbReference>
<dbReference type="PIRSF" id="PIRSF000077">
    <property type="entry name" value="Thioredoxin"/>
    <property type="match status" value="1"/>
</dbReference>
<feature type="site" description="Deprotonates C-terminal active site Cys" evidence="7">
    <location>
        <position position="21"/>
    </location>
</feature>
<comment type="similarity">
    <text evidence="1">Belongs to the thioredoxin family.</text>
</comment>
<dbReference type="Gene3D" id="3.40.30.10">
    <property type="entry name" value="Glutaredoxin"/>
    <property type="match status" value="1"/>
</dbReference>
<reference evidence="10 11" key="2">
    <citation type="submission" date="2019-08" db="EMBL/GenBank/DDBJ databases">
        <authorList>
            <person name="Henke P."/>
        </authorList>
    </citation>
    <scope>NUCLEOTIDE SEQUENCE [LARGE SCALE GENOMIC DNA]</scope>
    <source>
        <strain evidence="10">Phe10_nw2017</strain>
    </source>
</reference>
<dbReference type="Proteomes" id="UP000321083">
    <property type="component" value="Unassembled WGS sequence"/>
</dbReference>
<evidence type="ECO:0000256" key="6">
    <source>
        <dbReference type="NCBIfam" id="TIGR01068"/>
    </source>
</evidence>
<evidence type="ECO:0000256" key="5">
    <source>
        <dbReference type="ARBA" id="ARBA00023284"/>
    </source>
</evidence>
<dbReference type="InterPro" id="IPR017937">
    <property type="entry name" value="Thioredoxin_CS"/>
</dbReference>
<feature type="domain" description="Thioredoxin" evidence="9">
    <location>
        <begin position="1"/>
        <end position="101"/>
    </location>
</feature>
<feature type="active site" description="Nucleophile" evidence="7">
    <location>
        <position position="27"/>
    </location>
</feature>
<dbReference type="InterPro" id="IPR013766">
    <property type="entry name" value="Thioredoxin_domain"/>
</dbReference>
<protein>
    <recommendedName>
        <fullName evidence="6">Thioredoxin</fullName>
    </recommendedName>
</protein>
<dbReference type="InterPro" id="IPR036249">
    <property type="entry name" value="Thioredoxin-like_sf"/>
</dbReference>
<keyword evidence="2" id="KW-0813">Transport</keyword>
<keyword evidence="11" id="KW-1185">Reference proteome</keyword>
<evidence type="ECO:0000256" key="4">
    <source>
        <dbReference type="ARBA" id="ARBA00023157"/>
    </source>
</evidence>
<feature type="non-terminal residue" evidence="10">
    <location>
        <position position="1"/>
    </location>
</feature>
<evidence type="ECO:0000256" key="8">
    <source>
        <dbReference type="PIRSR" id="PIRSR000077-4"/>
    </source>
</evidence>
<evidence type="ECO:0000256" key="2">
    <source>
        <dbReference type="ARBA" id="ARBA00022448"/>
    </source>
</evidence>
<dbReference type="EMBL" id="SRHE01000083">
    <property type="protein sequence ID" value="TWW10649.1"/>
    <property type="molecule type" value="Genomic_DNA"/>
</dbReference>
<organism evidence="10 11">
    <name type="scientific">Planctomyces bekefii</name>
    <dbReference type="NCBI Taxonomy" id="1653850"/>
    <lineage>
        <taxon>Bacteria</taxon>
        <taxon>Pseudomonadati</taxon>
        <taxon>Planctomycetota</taxon>
        <taxon>Planctomycetia</taxon>
        <taxon>Planctomycetales</taxon>
        <taxon>Planctomycetaceae</taxon>
        <taxon>Planctomyces</taxon>
    </lineage>
</organism>
<gene>
    <name evidence="10" type="primary">trxA</name>
    <name evidence="10" type="ORF">E3A20_06360</name>
</gene>
<name>A0A5C6M8X4_9PLAN</name>
<dbReference type="PRINTS" id="PR00421">
    <property type="entry name" value="THIOREDOXIN"/>
</dbReference>
<evidence type="ECO:0000256" key="7">
    <source>
        <dbReference type="PIRSR" id="PIRSR000077-1"/>
    </source>
</evidence>
<dbReference type="Pfam" id="PF00085">
    <property type="entry name" value="Thioredoxin"/>
    <property type="match status" value="1"/>
</dbReference>
<dbReference type="GO" id="GO:0005829">
    <property type="term" value="C:cytosol"/>
    <property type="evidence" value="ECO:0007669"/>
    <property type="project" value="TreeGrafter"/>
</dbReference>
<evidence type="ECO:0000256" key="1">
    <source>
        <dbReference type="ARBA" id="ARBA00008987"/>
    </source>
</evidence>
<evidence type="ECO:0000313" key="10">
    <source>
        <dbReference type="EMBL" id="TWW10649.1"/>
    </source>
</evidence>
<feature type="site" description="Contributes to redox potential value" evidence="7">
    <location>
        <position position="29"/>
    </location>
</feature>
<comment type="caution">
    <text evidence="10">The sequence shown here is derived from an EMBL/GenBank/DDBJ whole genome shotgun (WGS) entry which is preliminary data.</text>
</comment>
<feature type="site" description="Contributes to redox potential value" evidence="7">
    <location>
        <position position="28"/>
    </location>
</feature>
<reference evidence="10 11" key="1">
    <citation type="submission" date="2019-08" db="EMBL/GenBank/DDBJ databases">
        <title>100 year-old enigma solved: identification of Planctomyces bekefii, the type genus and species of the phylum Planctomycetes.</title>
        <authorList>
            <person name="Svetlana D.N."/>
            <person name="Overmann J."/>
        </authorList>
    </citation>
    <scope>NUCLEOTIDE SEQUENCE [LARGE SCALE GENOMIC DNA]</scope>
    <source>
        <strain evidence="10">Phe10_nw2017</strain>
    </source>
</reference>
<dbReference type="CDD" id="cd02947">
    <property type="entry name" value="TRX_family"/>
    <property type="match status" value="1"/>
</dbReference>
<dbReference type="GO" id="GO:0015035">
    <property type="term" value="F:protein-disulfide reductase activity"/>
    <property type="evidence" value="ECO:0007669"/>
    <property type="project" value="UniProtKB-UniRule"/>
</dbReference>
<dbReference type="PROSITE" id="PS51352">
    <property type="entry name" value="THIOREDOXIN_2"/>
    <property type="match status" value="1"/>
</dbReference>
<dbReference type="PROSITE" id="PS00194">
    <property type="entry name" value="THIOREDOXIN_1"/>
    <property type="match status" value="1"/>
</dbReference>
<evidence type="ECO:0000313" key="11">
    <source>
        <dbReference type="Proteomes" id="UP000321083"/>
    </source>
</evidence>
<dbReference type="PANTHER" id="PTHR45663">
    <property type="entry name" value="GEO12009P1"/>
    <property type="match status" value="1"/>
</dbReference>
<dbReference type="SUPFAM" id="SSF52833">
    <property type="entry name" value="Thioredoxin-like"/>
    <property type="match status" value="1"/>
</dbReference>
<dbReference type="GO" id="GO:0045454">
    <property type="term" value="P:cell redox homeostasis"/>
    <property type="evidence" value="ECO:0007669"/>
    <property type="project" value="TreeGrafter"/>
</dbReference>
<dbReference type="InterPro" id="IPR005746">
    <property type="entry name" value="Thioredoxin"/>
</dbReference>
<feature type="active site" description="Nucleophile" evidence="7">
    <location>
        <position position="30"/>
    </location>
</feature>
<accession>A0A5C6M8X4</accession>
<proteinExistence type="inferred from homology"/>
<feature type="disulfide bond" description="Redox-active" evidence="8">
    <location>
        <begin position="27"/>
        <end position="30"/>
    </location>
</feature>
<dbReference type="NCBIfam" id="TIGR01068">
    <property type="entry name" value="thioredoxin"/>
    <property type="match status" value="1"/>
</dbReference>
<dbReference type="AlphaFoldDB" id="A0A5C6M8X4"/>
<evidence type="ECO:0000259" key="9">
    <source>
        <dbReference type="PROSITE" id="PS51352"/>
    </source>
</evidence>
<keyword evidence="4 8" id="KW-1015">Disulfide bond</keyword>
<keyword evidence="5 8" id="KW-0676">Redox-active center</keyword>